<comment type="caution">
    <text evidence="1">The sequence shown here is derived from an EMBL/GenBank/DDBJ whole genome shotgun (WGS) entry which is preliminary data.</text>
</comment>
<keyword evidence="2" id="KW-1185">Reference proteome</keyword>
<proteinExistence type="predicted"/>
<dbReference type="RefSeq" id="WP_241938381.1">
    <property type="nucleotide sequence ID" value="NZ_JALBGC010000008.1"/>
</dbReference>
<evidence type="ECO:0000313" key="2">
    <source>
        <dbReference type="Proteomes" id="UP001139193"/>
    </source>
</evidence>
<gene>
    <name evidence="1" type="ORF">MON38_22325</name>
</gene>
<dbReference type="Proteomes" id="UP001139193">
    <property type="component" value="Unassembled WGS sequence"/>
</dbReference>
<sequence length="76" mass="7788">MCYASLVSGNVGRPSPLPLLPDLNTALAAQVAAAPTAIPLLVQCLPYATLRPDALTAGLLVAQNGQLHKARGGEKK</sequence>
<name>A0A9X1VL37_9BACT</name>
<reference evidence="1" key="1">
    <citation type="submission" date="2022-03" db="EMBL/GenBank/DDBJ databases">
        <title>Bacterial whole genome sequence for Hymenobacter sp. DH14.</title>
        <authorList>
            <person name="Le V."/>
        </authorList>
    </citation>
    <scope>NUCLEOTIDE SEQUENCE</scope>
    <source>
        <strain evidence="1">DH14</strain>
    </source>
</reference>
<dbReference type="AlphaFoldDB" id="A0A9X1VL37"/>
<dbReference type="EMBL" id="JALBGC010000008">
    <property type="protein sequence ID" value="MCI1190172.1"/>
    <property type="molecule type" value="Genomic_DNA"/>
</dbReference>
<organism evidence="1 2">
    <name type="scientific">Hymenobacter cyanobacteriorum</name>
    <dbReference type="NCBI Taxonomy" id="2926463"/>
    <lineage>
        <taxon>Bacteria</taxon>
        <taxon>Pseudomonadati</taxon>
        <taxon>Bacteroidota</taxon>
        <taxon>Cytophagia</taxon>
        <taxon>Cytophagales</taxon>
        <taxon>Hymenobacteraceae</taxon>
        <taxon>Hymenobacter</taxon>
    </lineage>
</organism>
<accession>A0A9X1VL37</accession>
<protein>
    <submittedName>
        <fullName evidence="1">Uncharacterized protein</fullName>
    </submittedName>
</protein>
<evidence type="ECO:0000313" key="1">
    <source>
        <dbReference type="EMBL" id="MCI1190172.1"/>
    </source>
</evidence>